<evidence type="ECO:0000313" key="4">
    <source>
        <dbReference type="EMBL" id="GAA1104798.1"/>
    </source>
</evidence>
<dbReference type="InterPro" id="IPR001647">
    <property type="entry name" value="HTH_TetR"/>
</dbReference>
<dbReference type="EMBL" id="BAAALG010000010">
    <property type="protein sequence ID" value="GAA1104798.1"/>
    <property type="molecule type" value="Genomic_DNA"/>
</dbReference>
<feature type="DNA-binding region" description="H-T-H motif" evidence="2">
    <location>
        <begin position="40"/>
        <end position="59"/>
    </location>
</feature>
<proteinExistence type="predicted"/>
<reference evidence="4 5" key="1">
    <citation type="journal article" date="2019" name="Int. J. Syst. Evol. Microbiol.">
        <title>The Global Catalogue of Microorganisms (GCM) 10K type strain sequencing project: providing services to taxonomists for standard genome sequencing and annotation.</title>
        <authorList>
            <consortium name="The Broad Institute Genomics Platform"/>
            <consortium name="The Broad Institute Genome Sequencing Center for Infectious Disease"/>
            <person name="Wu L."/>
            <person name="Ma J."/>
        </authorList>
    </citation>
    <scope>NUCLEOTIDE SEQUENCE [LARGE SCALE GENOMIC DNA]</scope>
    <source>
        <strain evidence="4 5">JCM 13008</strain>
    </source>
</reference>
<comment type="caution">
    <text evidence="4">The sequence shown here is derived from an EMBL/GenBank/DDBJ whole genome shotgun (WGS) entry which is preliminary data.</text>
</comment>
<gene>
    <name evidence="4" type="primary">kstR_2</name>
    <name evidence="4" type="ORF">GCM10009668_25160</name>
</gene>
<evidence type="ECO:0000313" key="5">
    <source>
        <dbReference type="Proteomes" id="UP001501581"/>
    </source>
</evidence>
<protein>
    <submittedName>
        <fullName evidence="4">Cholesterol catabolism transcriptional regulator KstR</fullName>
    </submittedName>
</protein>
<dbReference type="Gene3D" id="1.10.357.10">
    <property type="entry name" value="Tetracycline Repressor, domain 2"/>
    <property type="match status" value="1"/>
</dbReference>
<dbReference type="PANTHER" id="PTHR30055:SF242">
    <property type="entry name" value="HTH-TYPE TRANSCRIPTIONAL REPRESSOR KSTR"/>
    <property type="match status" value="1"/>
</dbReference>
<dbReference type="RefSeq" id="WP_343994914.1">
    <property type="nucleotide sequence ID" value="NZ_BAAALG010000010.1"/>
</dbReference>
<sequence length="198" mass="21205">MTSRHRVVQRVLSPARAATREKLIATVIELATDGGYEAVGIRQVAAAAGVSVPTAYQHASSKDQLLMEALMSLGERSTEAFRARPPQGATPAERLGVVFARILREAGEKPLLYQALYRGYVASAPDWADEDGVVGFGPEQAAWIGETLAGSEHSPEQIESATRMLSMMFLGAMIGVASGRNPEEVSQILEEATARLLP</sequence>
<dbReference type="PROSITE" id="PS50977">
    <property type="entry name" value="HTH_TETR_2"/>
    <property type="match status" value="1"/>
</dbReference>
<dbReference type="InterPro" id="IPR050109">
    <property type="entry name" value="HTH-type_TetR-like_transc_reg"/>
</dbReference>
<keyword evidence="5" id="KW-1185">Reference proteome</keyword>
<keyword evidence="1 2" id="KW-0238">DNA-binding</keyword>
<dbReference type="SUPFAM" id="SSF46689">
    <property type="entry name" value="Homeodomain-like"/>
    <property type="match status" value="1"/>
</dbReference>
<evidence type="ECO:0000259" key="3">
    <source>
        <dbReference type="PROSITE" id="PS50977"/>
    </source>
</evidence>
<evidence type="ECO:0000256" key="2">
    <source>
        <dbReference type="PROSITE-ProRule" id="PRU00335"/>
    </source>
</evidence>
<feature type="domain" description="HTH tetR-type" evidence="3">
    <location>
        <begin position="17"/>
        <end position="77"/>
    </location>
</feature>
<dbReference type="Pfam" id="PF00440">
    <property type="entry name" value="TetR_N"/>
    <property type="match status" value="1"/>
</dbReference>
<dbReference type="Proteomes" id="UP001501581">
    <property type="component" value="Unassembled WGS sequence"/>
</dbReference>
<dbReference type="InterPro" id="IPR009057">
    <property type="entry name" value="Homeodomain-like_sf"/>
</dbReference>
<dbReference type="PANTHER" id="PTHR30055">
    <property type="entry name" value="HTH-TYPE TRANSCRIPTIONAL REGULATOR RUTR"/>
    <property type="match status" value="1"/>
</dbReference>
<dbReference type="PRINTS" id="PR00455">
    <property type="entry name" value="HTHTETR"/>
</dbReference>
<name>A0ABN1TVV9_9ACTN</name>
<accession>A0ABN1TVV9</accession>
<organism evidence="4 5">
    <name type="scientific">Nocardioides dubius</name>
    <dbReference type="NCBI Taxonomy" id="317019"/>
    <lineage>
        <taxon>Bacteria</taxon>
        <taxon>Bacillati</taxon>
        <taxon>Actinomycetota</taxon>
        <taxon>Actinomycetes</taxon>
        <taxon>Propionibacteriales</taxon>
        <taxon>Nocardioidaceae</taxon>
        <taxon>Nocardioides</taxon>
    </lineage>
</organism>
<evidence type="ECO:0000256" key="1">
    <source>
        <dbReference type="ARBA" id="ARBA00023125"/>
    </source>
</evidence>